<dbReference type="AlphaFoldDB" id="A0A8X6VSP4"/>
<dbReference type="InterPro" id="IPR032718">
    <property type="entry name" value="PGBD4_Znf_C"/>
</dbReference>
<dbReference type="Proteomes" id="UP000887159">
    <property type="component" value="Unassembled WGS sequence"/>
</dbReference>
<feature type="domain" description="PiggyBac transposable element-derived protein 4 C-terminal zinc-finger" evidence="1">
    <location>
        <begin position="118"/>
        <end position="163"/>
    </location>
</feature>
<keyword evidence="3" id="KW-1185">Reference proteome</keyword>
<comment type="caution">
    <text evidence="2">The sequence shown here is derived from an EMBL/GenBank/DDBJ whole genome shotgun (WGS) entry which is preliminary data.</text>
</comment>
<sequence length="168" mass="19530">MNSYSNDEIDHHADSVQKCGDCKGHAAQWLYRERYLNRRVPHLTTFASTVTVKTELLQKDHSLEFSSKSPIVIEKAFSLLHLKQDSKHRNVKGDRSSAPPHLRLTGRHFPSQVPPRGNRKCAVRRCFVCQHTTKNPQRRKESRYMCKECDKGLCVYPCFEAYHSELNF</sequence>
<name>A0A8X6VSP4_TRICX</name>
<evidence type="ECO:0000313" key="2">
    <source>
        <dbReference type="EMBL" id="GFY20135.1"/>
    </source>
</evidence>
<accession>A0A8X6VSP4</accession>
<dbReference type="Pfam" id="PF13842">
    <property type="entry name" value="zf-Tnp_2"/>
    <property type="match status" value="1"/>
</dbReference>
<protein>
    <submittedName>
        <fullName evidence="2">PiggyBac transposable element-derived protein 4</fullName>
    </submittedName>
</protein>
<proteinExistence type="predicted"/>
<organism evidence="2 3">
    <name type="scientific">Trichonephila clavipes</name>
    <name type="common">Golden silk orbweaver</name>
    <name type="synonym">Nephila clavipes</name>
    <dbReference type="NCBI Taxonomy" id="2585209"/>
    <lineage>
        <taxon>Eukaryota</taxon>
        <taxon>Metazoa</taxon>
        <taxon>Ecdysozoa</taxon>
        <taxon>Arthropoda</taxon>
        <taxon>Chelicerata</taxon>
        <taxon>Arachnida</taxon>
        <taxon>Araneae</taxon>
        <taxon>Araneomorphae</taxon>
        <taxon>Entelegynae</taxon>
        <taxon>Araneoidea</taxon>
        <taxon>Nephilidae</taxon>
        <taxon>Trichonephila</taxon>
    </lineage>
</organism>
<dbReference type="EMBL" id="BMAU01021354">
    <property type="protein sequence ID" value="GFY20135.1"/>
    <property type="molecule type" value="Genomic_DNA"/>
</dbReference>
<evidence type="ECO:0000259" key="1">
    <source>
        <dbReference type="Pfam" id="PF13842"/>
    </source>
</evidence>
<reference evidence="2" key="1">
    <citation type="submission" date="2020-08" db="EMBL/GenBank/DDBJ databases">
        <title>Multicomponent nature underlies the extraordinary mechanical properties of spider dragline silk.</title>
        <authorList>
            <person name="Kono N."/>
            <person name="Nakamura H."/>
            <person name="Mori M."/>
            <person name="Yoshida Y."/>
            <person name="Ohtoshi R."/>
            <person name="Malay A.D."/>
            <person name="Moran D.A.P."/>
            <person name="Tomita M."/>
            <person name="Numata K."/>
            <person name="Arakawa K."/>
        </authorList>
    </citation>
    <scope>NUCLEOTIDE SEQUENCE</scope>
</reference>
<gene>
    <name evidence="2" type="primary">NCL1_21059</name>
    <name evidence="2" type="ORF">TNCV_2148281</name>
</gene>
<evidence type="ECO:0000313" key="3">
    <source>
        <dbReference type="Proteomes" id="UP000887159"/>
    </source>
</evidence>